<dbReference type="PANTHER" id="PTHR13158">
    <property type="match status" value="1"/>
</dbReference>
<sequence>MNMRRLYSTLSPLKDFNGKKILVLSKISRLQFERQLNSSLNDAELREKLLSKGSNFDWLKLRHDEHSKYLDSICSVFQNRGHDVRIVTKSEFTQENLLWSDLVVTAGGDGTFLLGASKILSPTKPIIGINTDPSCSRGYLCLPKSYVFNLDKLVDKIHNQDFEQRLRIELSNNEFNTSKQTNDKYSALNSMNLTESHAENRFNEHLFARTNPEDESCNWKFYHDRTIVKDNHPDTSADPVPFTKEEVAGTVILPVRALNEVFVGEALSARVSYYEISFNNEPKTKQKSSGLTISTGTGSTSWCFNISGLHYTSLMEVFQILLKCKPQLDSDRDFSSVAFAKLVTEEYNAHLAFDPGESKMAFTVRDPVRNSIFSADNVRGYAEKLVSFSFNRIYLFPIQVSLFALA</sequence>
<protein>
    <recommendedName>
        <fullName evidence="3">NAD(+) kinase</fullName>
    </recommendedName>
</protein>
<dbReference type="Gene3D" id="2.60.200.30">
    <property type="entry name" value="Probable inorganic polyphosphate/atp-NAD kinase, domain 2"/>
    <property type="match status" value="1"/>
</dbReference>
<dbReference type="InterPro" id="IPR017438">
    <property type="entry name" value="ATP-NAD_kinase_N"/>
</dbReference>
<evidence type="ECO:0008006" key="3">
    <source>
        <dbReference type="Google" id="ProtNLM"/>
    </source>
</evidence>
<organism evidence="1 2">
    <name type="scientific">Cichlidogyrus casuarinus</name>
    <dbReference type="NCBI Taxonomy" id="1844966"/>
    <lineage>
        <taxon>Eukaryota</taxon>
        <taxon>Metazoa</taxon>
        <taxon>Spiralia</taxon>
        <taxon>Lophotrochozoa</taxon>
        <taxon>Platyhelminthes</taxon>
        <taxon>Monogenea</taxon>
        <taxon>Monopisthocotylea</taxon>
        <taxon>Dactylogyridea</taxon>
        <taxon>Ancyrocephalidae</taxon>
        <taxon>Cichlidogyrus</taxon>
    </lineage>
</organism>
<reference evidence="1 2" key="1">
    <citation type="submission" date="2024-11" db="EMBL/GenBank/DDBJ databases">
        <title>Adaptive evolution of stress response genes in parasites aligns with host niche diversity.</title>
        <authorList>
            <person name="Hahn C."/>
            <person name="Resl P."/>
        </authorList>
    </citation>
    <scope>NUCLEOTIDE SEQUENCE [LARGE SCALE GENOMIC DNA]</scope>
    <source>
        <strain evidence="1">EGGRZ-B1_66</strain>
        <tissue evidence="1">Body</tissue>
    </source>
</reference>
<dbReference type="InterPro" id="IPR016064">
    <property type="entry name" value="NAD/diacylglycerol_kinase_sf"/>
</dbReference>
<dbReference type="EMBL" id="JBJKFK010000335">
    <property type="protein sequence ID" value="KAL3317757.1"/>
    <property type="molecule type" value="Genomic_DNA"/>
</dbReference>
<name>A0ABD2QEQ2_9PLAT</name>
<dbReference type="AlphaFoldDB" id="A0ABD2QEQ2"/>
<dbReference type="PANTHER" id="PTHR13158:SF5">
    <property type="entry name" value="NAD KINASE 2, MITOCHONDRIAL"/>
    <property type="match status" value="1"/>
</dbReference>
<comment type="caution">
    <text evidence="1">The sequence shown here is derived from an EMBL/GenBank/DDBJ whole genome shotgun (WGS) entry which is preliminary data.</text>
</comment>
<proteinExistence type="predicted"/>
<evidence type="ECO:0000313" key="1">
    <source>
        <dbReference type="EMBL" id="KAL3317757.1"/>
    </source>
</evidence>
<dbReference type="InterPro" id="IPR017437">
    <property type="entry name" value="ATP-NAD_kinase_PpnK-typ_C"/>
</dbReference>
<accession>A0ABD2QEQ2</accession>
<gene>
    <name evidence="1" type="ORF">Ciccas_003585</name>
</gene>
<dbReference type="SUPFAM" id="SSF111331">
    <property type="entry name" value="NAD kinase/diacylglycerol kinase-like"/>
    <property type="match status" value="1"/>
</dbReference>
<dbReference type="Gene3D" id="3.40.50.10330">
    <property type="entry name" value="Probable inorganic polyphosphate/atp-NAD kinase, domain 1"/>
    <property type="match status" value="1"/>
</dbReference>
<keyword evidence="2" id="KW-1185">Reference proteome</keyword>
<dbReference type="Proteomes" id="UP001626550">
    <property type="component" value="Unassembled WGS sequence"/>
</dbReference>
<evidence type="ECO:0000313" key="2">
    <source>
        <dbReference type="Proteomes" id="UP001626550"/>
    </source>
</evidence>